<dbReference type="GO" id="GO:0005506">
    <property type="term" value="F:iron ion binding"/>
    <property type="evidence" value="ECO:0007669"/>
    <property type="project" value="InterPro"/>
</dbReference>
<keyword evidence="6" id="KW-0812">Transmembrane</keyword>
<name>A0AAV9MS52_9EURO</name>
<organism evidence="7 8">
    <name type="scientific">Exophiala bonariae</name>
    <dbReference type="NCBI Taxonomy" id="1690606"/>
    <lineage>
        <taxon>Eukaryota</taxon>
        <taxon>Fungi</taxon>
        <taxon>Dikarya</taxon>
        <taxon>Ascomycota</taxon>
        <taxon>Pezizomycotina</taxon>
        <taxon>Eurotiomycetes</taxon>
        <taxon>Chaetothyriomycetidae</taxon>
        <taxon>Chaetothyriales</taxon>
        <taxon>Herpotrichiellaceae</taxon>
        <taxon>Exophiala</taxon>
    </lineage>
</organism>
<dbReference type="Pfam" id="PF00067">
    <property type="entry name" value="p450"/>
    <property type="match status" value="1"/>
</dbReference>
<dbReference type="CDD" id="cd11065">
    <property type="entry name" value="CYP64-like"/>
    <property type="match status" value="1"/>
</dbReference>
<evidence type="ECO:0008006" key="9">
    <source>
        <dbReference type="Google" id="ProtNLM"/>
    </source>
</evidence>
<evidence type="ECO:0000256" key="4">
    <source>
        <dbReference type="ARBA" id="ARBA00023004"/>
    </source>
</evidence>
<evidence type="ECO:0000256" key="3">
    <source>
        <dbReference type="ARBA" id="ARBA00023002"/>
    </source>
</evidence>
<comment type="caution">
    <text evidence="7">The sequence shown here is derived from an EMBL/GenBank/DDBJ whole genome shotgun (WGS) entry which is preliminary data.</text>
</comment>
<dbReference type="PRINTS" id="PR00385">
    <property type="entry name" value="P450"/>
</dbReference>
<keyword evidence="8" id="KW-1185">Reference proteome</keyword>
<comment type="cofactor">
    <cofactor evidence="5">
        <name>heme</name>
        <dbReference type="ChEBI" id="CHEBI:30413"/>
    </cofactor>
</comment>
<gene>
    <name evidence="7" type="ORF">LTR84_011953</name>
</gene>
<dbReference type="GO" id="GO:0016705">
    <property type="term" value="F:oxidoreductase activity, acting on paired donors, with incorporation or reduction of molecular oxygen"/>
    <property type="evidence" value="ECO:0007669"/>
    <property type="project" value="InterPro"/>
</dbReference>
<keyword evidence="3" id="KW-0560">Oxidoreductase</keyword>
<evidence type="ECO:0000256" key="5">
    <source>
        <dbReference type="PIRSR" id="PIRSR602401-1"/>
    </source>
</evidence>
<dbReference type="PANTHER" id="PTHR46300">
    <property type="entry name" value="P450, PUTATIVE (EUROFUNG)-RELATED-RELATED"/>
    <property type="match status" value="1"/>
</dbReference>
<proteinExistence type="inferred from homology"/>
<dbReference type="RefSeq" id="XP_064699873.1">
    <property type="nucleotide sequence ID" value="XM_064855480.1"/>
</dbReference>
<comment type="similarity">
    <text evidence="1">Belongs to the cytochrome P450 family.</text>
</comment>
<dbReference type="GeneID" id="89980102"/>
<keyword evidence="4 5" id="KW-0408">Iron</keyword>
<evidence type="ECO:0000256" key="2">
    <source>
        <dbReference type="ARBA" id="ARBA00022723"/>
    </source>
</evidence>
<dbReference type="PRINTS" id="PR00463">
    <property type="entry name" value="EP450I"/>
</dbReference>
<evidence type="ECO:0000313" key="8">
    <source>
        <dbReference type="Proteomes" id="UP001358417"/>
    </source>
</evidence>
<accession>A0AAV9MS52</accession>
<dbReference type="EMBL" id="JAVRRD010000062">
    <property type="protein sequence ID" value="KAK5043484.1"/>
    <property type="molecule type" value="Genomic_DNA"/>
</dbReference>
<keyword evidence="6" id="KW-1133">Transmembrane helix</keyword>
<keyword evidence="6" id="KW-0472">Membrane</keyword>
<dbReference type="GO" id="GO:0020037">
    <property type="term" value="F:heme binding"/>
    <property type="evidence" value="ECO:0007669"/>
    <property type="project" value="InterPro"/>
</dbReference>
<dbReference type="InterPro" id="IPR002401">
    <property type="entry name" value="Cyt_P450_E_grp-I"/>
</dbReference>
<dbReference type="Proteomes" id="UP001358417">
    <property type="component" value="Unassembled WGS sequence"/>
</dbReference>
<feature type="binding site" description="axial binding residue" evidence="5">
    <location>
        <position position="444"/>
    </location>
    <ligand>
        <name>heme</name>
        <dbReference type="ChEBI" id="CHEBI:30413"/>
    </ligand>
    <ligandPart>
        <name>Fe</name>
        <dbReference type="ChEBI" id="CHEBI:18248"/>
    </ligandPart>
</feature>
<sequence>MNFTKNVDFSPSKLSAVWIAVIGAFLFVLADYIRILLLRRKLPPGPFPIPVFGNYFSLSVVRPWLQYEKWAKVYKSPMTTVWNGSTPIIICNDCWTISDLLEKRAAIYSSRPKLIVMGEISGASTSNQVIQPYGSRWKLHRKLMQSAVGNSAARRHREFQDAESKVLTHDLITTPDQYVQAIERYSVSVVSIVGWGKRIDSMNSEIGNFALKMMEGVDLVIPGLYLMETIPFLCKLPAWIYAFPSKFQAKTQWMMSYFYNFCEQAASRKEECFSTQLLREKVSSALTEDEIGNMTFNLIGGGVDTTSSTTISFVLAMCAFPEIQSKAHEELDRVVGRLRAPNANDNEESLPYISALVKEVLRWRTVTVLGAVPHTPIQDDWYERYYIPKGTWIMGNVWAIHRNPRDFPDPDRFDPERFIKGSTIARPYPNLRGHNAFGWGRRVCSGQPLAEQGLFMTISRMLWAFNIKPGLDSQGREIKPNIFAFTNCENMRPQPFAARFIPRDAEIKNIIEDEAQTARDRLKQYDW</sequence>
<dbReference type="InterPro" id="IPR001128">
    <property type="entry name" value="Cyt_P450"/>
</dbReference>
<dbReference type="PANTHER" id="PTHR46300:SF4">
    <property type="entry name" value="CYTOCHROME P450 98A3"/>
    <property type="match status" value="1"/>
</dbReference>
<reference evidence="7 8" key="1">
    <citation type="submission" date="2023-08" db="EMBL/GenBank/DDBJ databases">
        <title>Black Yeasts Isolated from many extreme environments.</title>
        <authorList>
            <person name="Coleine C."/>
            <person name="Stajich J.E."/>
            <person name="Selbmann L."/>
        </authorList>
    </citation>
    <scope>NUCLEOTIDE SEQUENCE [LARGE SCALE GENOMIC DNA]</scope>
    <source>
        <strain evidence="7 8">CCFEE 5792</strain>
    </source>
</reference>
<evidence type="ECO:0000313" key="7">
    <source>
        <dbReference type="EMBL" id="KAK5043484.1"/>
    </source>
</evidence>
<protein>
    <recommendedName>
        <fullName evidence="9">Cytochrome P450</fullName>
    </recommendedName>
</protein>
<feature type="transmembrane region" description="Helical" evidence="6">
    <location>
        <begin position="15"/>
        <end position="33"/>
    </location>
</feature>
<evidence type="ECO:0000256" key="6">
    <source>
        <dbReference type="SAM" id="Phobius"/>
    </source>
</evidence>
<dbReference type="AlphaFoldDB" id="A0AAV9MS52"/>
<evidence type="ECO:0000256" key="1">
    <source>
        <dbReference type="ARBA" id="ARBA00010617"/>
    </source>
</evidence>
<dbReference type="Gene3D" id="1.10.630.10">
    <property type="entry name" value="Cytochrome P450"/>
    <property type="match status" value="1"/>
</dbReference>
<dbReference type="InterPro" id="IPR050364">
    <property type="entry name" value="Cytochrome_P450_fung"/>
</dbReference>
<dbReference type="SUPFAM" id="SSF48264">
    <property type="entry name" value="Cytochrome P450"/>
    <property type="match status" value="1"/>
</dbReference>
<keyword evidence="5" id="KW-0349">Heme</keyword>
<dbReference type="InterPro" id="IPR036396">
    <property type="entry name" value="Cyt_P450_sf"/>
</dbReference>
<keyword evidence="2 5" id="KW-0479">Metal-binding</keyword>
<dbReference type="GO" id="GO:0004497">
    <property type="term" value="F:monooxygenase activity"/>
    <property type="evidence" value="ECO:0007669"/>
    <property type="project" value="InterPro"/>
</dbReference>